<evidence type="ECO:0000256" key="1">
    <source>
        <dbReference type="SAM" id="MobiDB-lite"/>
    </source>
</evidence>
<dbReference type="InterPro" id="IPR027417">
    <property type="entry name" value="P-loop_NTPase"/>
</dbReference>
<evidence type="ECO:0000313" key="3">
    <source>
        <dbReference type="Proteomes" id="UP000532311"/>
    </source>
</evidence>
<feature type="region of interest" description="Disordered" evidence="1">
    <location>
        <begin position="1022"/>
        <end position="1057"/>
    </location>
</feature>
<organism evidence="2 3">
    <name type="scientific">Fusarium globosum</name>
    <dbReference type="NCBI Taxonomy" id="78864"/>
    <lineage>
        <taxon>Eukaryota</taxon>
        <taxon>Fungi</taxon>
        <taxon>Dikarya</taxon>
        <taxon>Ascomycota</taxon>
        <taxon>Pezizomycotina</taxon>
        <taxon>Sordariomycetes</taxon>
        <taxon>Hypocreomycetidae</taxon>
        <taxon>Hypocreales</taxon>
        <taxon>Nectriaceae</taxon>
        <taxon>Fusarium</taxon>
        <taxon>Fusarium fujikuroi species complex</taxon>
    </lineage>
</organism>
<gene>
    <name evidence="2" type="ORF">FGLOB1_3827</name>
</gene>
<name>A0A8H6DDQ5_9HYPO</name>
<keyword evidence="3" id="KW-1185">Reference proteome</keyword>
<feature type="compositionally biased region" description="Basic and acidic residues" evidence="1">
    <location>
        <begin position="407"/>
        <end position="472"/>
    </location>
</feature>
<accession>A0A8H6DDQ5</accession>
<dbReference type="SUPFAM" id="SSF52540">
    <property type="entry name" value="P-loop containing nucleoside triphosphate hydrolases"/>
    <property type="match status" value="1"/>
</dbReference>
<proteinExistence type="predicted"/>
<evidence type="ECO:0000313" key="2">
    <source>
        <dbReference type="EMBL" id="KAF5713741.1"/>
    </source>
</evidence>
<feature type="compositionally biased region" description="Polar residues" evidence="1">
    <location>
        <begin position="845"/>
        <end position="856"/>
    </location>
</feature>
<dbReference type="AlphaFoldDB" id="A0A8H6DDQ5"/>
<comment type="caution">
    <text evidence="2">The sequence shown here is derived from an EMBL/GenBank/DDBJ whole genome shotgun (WGS) entry which is preliminary data.</text>
</comment>
<feature type="region of interest" description="Disordered" evidence="1">
    <location>
        <begin position="407"/>
        <end position="476"/>
    </location>
</feature>
<dbReference type="EMBL" id="JAAQPF010000144">
    <property type="protein sequence ID" value="KAF5713741.1"/>
    <property type="molecule type" value="Genomic_DNA"/>
</dbReference>
<reference evidence="2 3" key="1">
    <citation type="submission" date="2020-05" db="EMBL/GenBank/DDBJ databases">
        <title>Identification and distribution of gene clusters putatively required for synthesis of sphingolipid metabolism inhibitors in phylogenetically diverse species of the filamentous fungus Fusarium.</title>
        <authorList>
            <person name="Kim H.-S."/>
            <person name="Busman M."/>
            <person name="Brown D.W."/>
            <person name="Divon H."/>
            <person name="Uhlig S."/>
            <person name="Proctor R.H."/>
        </authorList>
    </citation>
    <scope>NUCLEOTIDE SEQUENCE [LARGE SCALE GENOMIC DNA]</scope>
    <source>
        <strain evidence="2 3">NRRL 26131</strain>
    </source>
</reference>
<protein>
    <submittedName>
        <fullName evidence="2">Pathway-specific regulatory nit-4</fullName>
    </submittedName>
</protein>
<feature type="region of interest" description="Disordered" evidence="1">
    <location>
        <begin position="833"/>
        <end position="857"/>
    </location>
</feature>
<dbReference type="Proteomes" id="UP000532311">
    <property type="component" value="Unassembled WGS sequence"/>
</dbReference>
<sequence length="1057" mass="116606">MDEYVQSNLNWLESSWWKDNEPGSGSGFHVGGEPIEVKAAEEKDTIQREQWFETQPLDASAINRIDTLQLVTKSAAKSLDDKKLDGLWTWFELRIRGKHDRHHRKLPKGQSLAWFSHSNPFGDDKCEWDGDSISVWVAACSAYANDVEDGYLLLGSGIRPDAHQKINFDNSKSQIPDIHVYGQKRQECLMFPTDGPSSQMEVVMVDSGVDLLVRLLSQNENDWTVKGQSAQGNNFIGLHSVMQLDKIEGKDKKVSFQVSKQIAVAQKPMVDSQSPLPALVKSTDPRVMVWDDWQGGKTVGLAQDVKSKAKVLIYQMHAPLSEGRYWEKAKALAMENTFVVVDANDLRDRGFRISRGISWDKTMEDFQNSVNAIIADLLLPCNIHLIVRFGYEGVAWVQPGSKAAEEVKNAASKAQEDAKNSKMAKEAQPTKEEPQEATGEAEKAEAGAQEAAEKAPVRKEAAEKAPVAKEAGESEATDLLEKEAQAARKNYAAQKARAARKAQDESEAQAAADAKAVRERIAKLSDKAPFISHLVPDMAEDDLLRRHNGRMPGIEMAFVAGLAAFLVTEPDGSLENLGPTQVGGAVKRAIIWSHRFASAGFCKDSSGVLNYPEARSINNDQIPKPNVIYADSCGFKDGKWSLFNQVESWQMEVAVETVKTGTTLIENTVPTARYGDLKTADRVEIEGFRSTAAVIHEYLHGKASRPLSIAVFGQPGAGKSFGVKEVIKTVLSSFGKGLKKDWKPIEANLSQFKDQSDLSGIFDDVRDMIISGDIPAVLFDEFDSALDKALGWLKYFLAPMQDGKYLQSGSVRSLGRAIFVFIGGTSSTFEDFTGESMNSKKADESQSQANGAQDLQQKQKRAIKDKQAKKPDFISRLSAHINVAGPNKSDNDKGDEMWIMRRAMLLRSMLERRLGTKDKADKSISVDETLLTALLKHEKIPHGSRSMELLLQMSRLSEGQRFDLSALPSDNQLGMHVELGEFQGDLTTPCFEQDFRPIDTVLYNRQMWCTWEAKKIAAKTKAQPVASDKISAPQGKEQLDGSGEGSGAGQSVLNLDA</sequence>